<keyword evidence="9" id="KW-1185">Reference proteome</keyword>
<feature type="transmembrane region" description="Helical" evidence="7">
    <location>
        <begin position="367"/>
        <end position="385"/>
    </location>
</feature>
<dbReference type="InterPro" id="IPR018093">
    <property type="entry name" value="BCCT_CS"/>
</dbReference>
<sequence>MSSMSQRESTTTPPTPTPAEPSAAWFLRMDRFVVGMSMAAIVGFMAWTLLAPEAMSKAMKAFFNFATHQFGWLYLITGIFFCIFALWLAFGPFGHVKLGKDNEKPRFSFFSWFSMIFACGYGIGVVYWVAAEPLSFYSSPPFGIAPLSQQAGEIALAYTYFHWGWTPWAMYLAISAPIGYLMFRREEAPRFSTMLRPLIGSLADGRFGKTLDAFLVLGTIFGIATSAGFGIMQLASGLNHFFGLTVNTVLYLLIAGIWLVLYTASSISGIDKGIKILSNINIPLAIALMAMVLVLGPTLFICDLGFNSLGIYINNFFKFSFHTDPIAAGGFPQGWTIFYWAWWIACAPATGMFIASISRGRTIKEVVLVHMAVAPFATWMWFATFGSTALHQQIRQGIDLVGQMKSGSGDIIFAVLNNLPFGNLMGVMFLFLVLFFLATTVDSFAYVCAQISTRKSQGPEVPPKPIRALWAISIGVISVTLVLFGEGISGLQLSSIAASLLIIFVMIAICFAMVKLLKKHEVPR</sequence>
<keyword evidence="2" id="KW-0813">Transport</keyword>
<evidence type="ECO:0000256" key="7">
    <source>
        <dbReference type="SAM" id="Phobius"/>
    </source>
</evidence>
<feature type="transmembrane region" description="Helical" evidence="7">
    <location>
        <begin position="491"/>
        <end position="514"/>
    </location>
</feature>
<reference evidence="8 9" key="1">
    <citation type="submission" date="2019-03" db="EMBL/GenBank/DDBJ databases">
        <authorList>
            <person name="Nijsse B."/>
        </authorList>
    </citation>
    <scope>NUCLEOTIDE SEQUENCE [LARGE SCALE GENOMIC DNA]</scope>
    <source>
        <strain evidence="8">Desulfoluna butyratoxydans MSL71</strain>
    </source>
</reference>
<feature type="transmembrane region" description="Helical" evidence="7">
    <location>
        <begin position="468"/>
        <end position="485"/>
    </location>
</feature>
<keyword evidence="4 7" id="KW-0812">Transmembrane</keyword>
<dbReference type="InterPro" id="IPR000060">
    <property type="entry name" value="BCCT_transptr"/>
</dbReference>
<dbReference type="PROSITE" id="PS01303">
    <property type="entry name" value="BCCT"/>
    <property type="match status" value="1"/>
</dbReference>
<keyword evidence="6 7" id="KW-0472">Membrane</keyword>
<dbReference type="AlphaFoldDB" id="A0A4U8YMN1"/>
<evidence type="ECO:0000256" key="4">
    <source>
        <dbReference type="ARBA" id="ARBA00022692"/>
    </source>
</evidence>
<keyword evidence="3" id="KW-1003">Cell membrane</keyword>
<evidence type="ECO:0000313" key="8">
    <source>
        <dbReference type="EMBL" id="VFQ42862.1"/>
    </source>
</evidence>
<name>A0A4U8YMN1_9BACT</name>
<feature type="transmembrane region" description="Helical" evidence="7">
    <location>
        <begin position="241"/>
        <end position="261"/>
    </location>
</feature>
<feature type="transmembrane region" description="Helical" evidence="7">
    <location>
        <begin position="70"/>
        <end position="90"/>
    </location>
</feature>
<feature type="transmembrane region" description="Helical" evidence="7">
    <location>
        <begin position="32"/>
        <end position="50"/>
    </location>
</feature>
<evidence type="ECO:0000256" key="3">
    <source>
        <dbReference type="ARBA" id="ARBA00022475"/>
    </source>
</evidence>
<dbReference type="PANTHER" id="PTHR30047">
    <property type="entry name" value="HIGH-AFFINITY CHOLINE TRANSPORT PROTEIN-RELATED"/>
    <property type="match status" value="1"/>
</dbReference>
<accession>A0A4U8YMN1</accession>
<dbReference type="Pfam" id="PF02028">
    <property type="entry name" value="BCCT"/>
    <property type="match status" value="1"/>
</dbReference>
<dbReference type="GO" id="GO:0005886">
    <property type="term" value="C:plasma membrane"/>
    <property type="evidence" value="ECO:0007669"/>
    <property type="project" value="UniProtKB-SubCell"/>
</dbReference>
<feature type="transmembrane region" description="Helical" evidence="7">
    <location>
        <begin position="214"/>
        <end position="235"/>
    </location>
</feature>
<organism evidence="8 9">
    <name type="scientific">Desulfoluna butyratoxydans</name>
    <dbReference type="NCBI Taxonomy" id="231438"/>
    <lineage>
        <taxon>Bacteria</taxon>
        <taxon>Pseudomonadati</taxon>
        <taxon>Thermodesulfobacteriota</taxon>
        <taxon>Desulfobacteria</taxon>
        <taxon>Desulfobacterales</taxon>
        <taxon>Desulfolunaceae</taxon>
        <taxon>Desulfoluna</taxon>
    </lineage>
</organism>
<feature type="transmembrane region" description="Helical" evidence="7">
    <location>
        <begin position="110"/>
        <end position="130"/>
    </location>
</feature>
<dbReference type="NCBIfam" id="TIGR00842">
    <property type="entry name" value="bcct"/>
    <property type="match status" value="1"/>
</dbReference>
<comment type="subcellular location">
    <subcellularLocation>
        <location evidence="1">Cell membrane</location>
        <topology evidence="1">Multi-pass membrane protein</topology>
    </subcellularLocation>
</comment>
<evidence type="ECO:0000256" key="6">
    <source>
        <dbReference type="ARBA" id="ARBA00023136"/>
    </source>
</evidence>
<evidence type="ECO:0000313" key="9">
    <source>
        <dbReference type="Proteomes" id="UP000507962"/>
    </source>
</evidence>
<dbReference type="PANTHER" id="PTHR30047:SF11">
    <property type="entry name" value="L-CARNITINE_GAMMA-BUTYROBETAINE ANTIPORTER"/>
    <property type="match status" value="1"/>
</dbReference>
<protein>
    <submittedName>
        <fullName evidence="8">Bcct transporter family</fullName>
    </submittedName>
</protein>
<keyword evidence="5 7" id="KW-1133">Transmembrane helix</keyword>
<feature type="transmembrane region" description="Helical" evidence="7">
    <location>
        <begin position="424"/>
        <end position="447"/>
    </location>
</feature>
<evidence type="ECO:0000256" key="5">
    <source>
        <dbReference type="ARBA" id="ARBA00022989"/>
    </source>
</evidence>
<gene>
    <name evidence="8" type="ORF">MSL71_4830</name>
</gene>
<evidence type="ECO:0000256" key="2">
    <source>
        <dbReference type="ARBA" id="ARBA00022448"/>
    </source>
</evidence>
<dbReference type="GO" id="GO:0022857">
    <property type="term" value="F:transmembrane transporter activity"/>
    <property type="evidence" value="ECO:0007669"/>
    <property type="project" value="InterPro"/>
</dbReference>
<feature type="transmembrane region" description="Helical" evidence="7">
    <location>
        <begin position="282"/>
        <end position="306"/>
    </location>
</feature>
<feature type="transmembrane region" description="Helical" evidence="7">
    <location>
        <begin position="337"/>
        <end position="355"/>
    </location>
</feature>
<feature type="transmembrane region" description="Helical" evidence="7">
    <location>
        <begin position="165"/>
        <end position="183"/>
    </location>
</feature>
<evidence type="ECO:0000256" key="1">
    <source>
        <dbReference type="ARBA" id="ARBA00004651"/>
    </source>
</evidence>
<dbReference type="EMBL" id="CAADHO010000001">
    <property type="protein sequence ID" value="VFQ42862.1"/>
    <property type="molecule type" value="Genomic_DNA"/>
</dbReference>
<proteinExistence type="predicted"/>
<dbReference type="Proteomes" id="UP000507962">
    <property type="component" value="Unassembled WGS sequence"/>
</dbReference>